<dbReference type="EMBL" id="JARAKH010000012">
    <property type="protein sequence ID" value="KAK8398644.1"/>
    <property type="molecule type" value="Genomic_DNA"/>
</dbReference>
<comment type="caution">
    <text evidence="2">The sequence shown here is derived from an EMBL/GenBank/DDBJ whole genome shotgun (WGS) entry which is preliminary data.</text>
</comment>
<feature type="region of interest" description="Disordered" evidence="1">
    <location>
        <begin position="124"/>
        <end position="153"/>
    </location>
</feature>
<evidence type="ECO:0000313" key="3">
    <source>
        <dbReference type="Proteomes" id="UP001487740"/>
    </source>
</evidence>
<name>A0AAW0UES4_SCYPA</name>
<evidence type="ECO:0000313" key="2">
    <source>
        <dbReference type="EMBL" id="KAK8398644.1"/>
    </source>
</evidence>
<sequence length="255" mass="27929">MTSWDGLFVMAASMQEGCGGAVSGKDVTVQMARLPLLPSGSTSPNPNNLTPLRLPGELILMASSRPAAPSPKHKWSRPRVLARVSHIVFLVNVLPVVASRAVSPPLVTAASAALTLPSYPDPSGCSALHNSRRPQQQKGARVSRRLREREGRRGAAVTQDLRRAVLFPSQASPQVAQRWGEGYRCADRKNGRPRSRRRARGTFMSVRFFHGVLKDVRLLGEGEGSMLAYTLPLQLLLLLHLRLLLCPRAVTFLYN</sequence>
<proteinExistence type="predicted"/>
<protein>
    <submittedName>
        <fullName evidence="2">Uncharacterized protein</fullName>
    </submittedName>
</protein>
<gene>
    <name evidence="2" type="ORF">O3P69_004047</name>
</gene>
<keyword evidence="3" id="KW-1185">Reference proteome</keyword>
<dbReference type="Proteomes" id="UP001487740">
    <property type="component" value="Unassembled WGS sequence"/>
</dbReference>
<evidence type="ECO:0000256" key="1">
    <source>
        <dbReference type="SAM" id="MobiDB-lite"/>
    </source>
</evidence>
<dbReference type="AlphaFoldDB" id="A0AAW0UES4"/>
<organism evidence="2 3">
    <name type="scientific">Scylla paramamosain</name>
    <name type="common">Mud crab</name>
    <dbReference type="NCBI Taxonomy" id="85552"/>
    <lineage>
        <taxon>Eukaryota</taxon>
        <taxon>Metazoa</taxon>
        <taxon>Ecdysozoa</taxon>
        <taxon>Arthropoda</taxon>
        <taxon>Crustacea</taxon>
        <taxon>Multicrustacea</taxon>
        <taxon>Malacostraca</taxon>
        <taxon>Eumalacostraca</taxon>
        <taxon>Eucarida</taxon>
        <taxon>Decapoda</taxon>
        <taxon>Pleocyemata</taxon>
        <taxon>Brachyura</taxon>
        <taxon>Eubrachyura</taxon>
        <taxon>Portunoidea</taxon>
        <taxon>Portunidae</taxon>
        <taxon>Portuninae</taxon>
        <taxon>Scylla</taxon>
    </lineage>
</organism>
<accession>A0AAW0UES4</accession>
<reference evidence="2 3" key="1">
    <citation type="submission" date="2023-03" db="EMBL/GenBank/DDBJ databases">
        <title>High-quality genome of Scylla paramamosain provides insights in environmental adaptation.</title>
        <authorList>
            <person name="Zhang L."/>
        </authorList>
    </citation>
    <scope>NUCLEOTIDE SEQUENCE [LARGE SCALE GENOMIC DNA]</scope>
    <source>
        <strain evidence="2">LZ_2023a</strain>
        <tissue evidence="2">Muscle</tissue>
    </source>
</reference>